<gene>
    <name evidence="2" type="ORF">F8S09_17250</name>
</gene>
<comment type="caution">
    <text evidence="2">The sequence shown here is derived from an EMBL/GenBank/DDBJ whole genome shotgun (WGS) entry which is preliminary data.</text>
</comment>
<organism evidence="2 3">
    <name type="scientific">Deinococcus terrestris</name>
    <dbReference type="NCBI Taxonomy" id="2651870"/>
    <lineage>
        <taxon>Bacteria</taxon>
        <taxon>Thermotogati</taxon>
        <taxon>Deinococcota</taxon>
        <taxon>Deinococci</taxon>
        <taxon>Deinococcales</taxon>
        <taxon>Deinococcaceae</taxon>
        <taxon>Deinococcus</taxon>
    </lineage>
</organism>
<protein>
    <submittedName>
        <fullName evidence="2">Uncharacterized protein</fullName>
    </submittedName>
</protein>
<feature type="region of interest" description="Disordered" evidence="1">
    <location>
        <begin position="347"/>
        <end position="386"/>
    </location>
</feature>
<feature type="region of interest" description="Disordered" evidence="1">
    <location>
        <begin position="202"/>
        <end position="288"/>
    </location>
</feature>
<proteinExistence type="predicted"/>
<dbReference type="RefSeq" id="WP_152872667.1">
    <property type="nucleotide sequence ID" value="NZ_WBSL01000026.1"/>
</dbReference>
<feature type="compositionally biased region" description="Low complexity" evidence="1">
    <location>
        <begin position="356"/>
        <end position="370"/>
    </location>
</feature>
<reference evidence="2 3" key="1">
    <citation type="submission" date="2019-10" db="EMBL/GenBank/DDBJ databases">
        <title>Deinococcus sp. isolated from soil.</title>
        <authorList>
            <person name="Li Y."/>
            <person name="Wang J."/>
        </authorList>
    </citation>
    <scope>NUCLEOTIDE SEQUENCE [LARGE SCALE GENOMIC DNA]</scope>
    <source>
        <strain evidence="2 3">SDU3-2</strain>
    </source>
</reference>
<dbReference type="Proteomes" id="UP000484842">
    <property type="component" value="Unassembled WGS sequence"/>
</dbReference>
<accession>A0A7X1NZ04</accession>
<dbReference type="EMBL" id="WBSL01000026">
    <property type="protein sequence ID" value="MPY68401.1"/>
    <property type="molecule type" value="Genomic_DNA"/>
</dbReference>
<dbReference type="AlphaFoldDB" id="A0A7X1NZ04"/>
<sequence>MSSIKKPITPVVEAIGRLSITGNTIPHVWYQRSEFRTDANRPDRNMITIVSDIVYWYRPREVRNEEEGGIFVGYERKFARDKLQYNYERRGAVFGMSDREVSDACNRAQKKGLLKIEYRTERVKGKLLHNIVYIELIPEAIAATLAGPNVGPVVKAKGAKRGRHVKAGDPEARTTPVVEAVFASADAGVDDEGEELDLADDQAQEPGGEDLGTSLNSGGLTSLNLEDPGTEFRDTYNESSPEISSSREFRGGAQDVTGDAHAQEAQPTTAPEAGPTPPPPSSSEGAARLTAEDTPFTTTPGTLITSPATVPGVAVLEPPVGGAADAADERPALSLDKIRELFERQIDQATSTENVPGDGAALPEAGAEAPSGDGEAASSPSVDDLAPIPEAELSSRVPAGPESPMYKAMREVLGNSLPEWIGERTRTGQILRSTHWTLLTEDEVRQVTAIAQAEAERNRDNMHTLFARGLDRLIGAVKLKGAVPTDKGRPQEETKVIGPVDLSHLDPNLSVGQRCTVGGALGIVLSNRANGYVVDLDSGERVTVDRAVAGQLTSLRASDALVPRQIEGEDRHAVGARWRCKASGNEVQIVGSVQVQKRNGPGLQFKLSDNRQLTPLDLMLKYEFVGGT</sequence>
<evidence type="ECO:0000313" key="2">
    <source>
        <dbReference type="EMBL" id="MPY68401.1"/>
    </source>
</evidence>
<evidence type="ECO:0000313" key="3">
    <source>
        <dbReference type="Proteomes" id="UP000484842"/>
    </source>
</evidence>
<feature type="compositionally biased region" description="Low complexity" evidence="1">
    <location>
        <begin position="211"/>
        <end position="225"/>
    </location>
</feature>
<feature type="compositionally biased region" description="Low complexity" evidence="1">
    <location>
        <begin position="264"/>
        <end position="273"/>
    </location>
</feature>
<keyword evidence="3" id="KW-1185">Reference proteome</keyword>
<evidence type="ECO:0000256" key="1">
    <source>
        <dbReference type="SAM" id="MobiDB-lite"/>
    </source>
</evidence>
<name>A0A7X1NZ04_9DEIO</name>